<keyword evidence="2 5" id="KW-0489">Methyltransferase</keyword>
<evidence type="ECO:0000256" key="2">
    <source>
        <dbReference type="ARBA" id="ARBA00022603"/>
    </source>
</evidence>
<evidence type="ECO:0000256" key="1">
    <source>
        <dbReference type="ARBA" id="ARBA00022490"/>
    </source>
</evidence>
<dbReference type="GeneID" id="89966381"/>
<evidence type="ECO:0000256" key="3">
    <source>
        <dbReference type="ARBA" id="ARBA00022679"/>
    </source>
</evidence>
<proteinExistence type="predicted"/>
<keyword evidence="3 5" id="KW-0808">Transferase</keyword>
<accession>A0AAE0TUL9</accession>
<dbReference type="PANTHER" id="PTHR14614">
    <property type="entry name" value="HEPATOCELLULAR CARCINOMA-ASSOCIATED ANTIGEN"/>
    <property type="match status" value="1"/>
</dbReference>
<dbReference type="AlphaFoldDB" id="A0AAE0TUL9"/>
<dbReference type="Gene3D" id="3.40.50.150">
    <property type="entry name" value="Vaccinia Virus protein VP39"/>
    <property type="match status" value="1"/>
</dbReference>
<dbReference type="PANTHER" id="PTHR14614:SF10">
    <property type="entry name" value="PROTEIN N-TERMINAL AND LYSINE N-METHYLTRANSFERASE EFM7"/>
    <property type="match status" value="1"/>
</dbReference>
<dbReference type="Proteomes" id="UP001274830">
    <property type="component" value="Unassembled WGS sequence"/>
</dbReference>
<dbReference type="EMBL" id="JAUTXT010000033">
    <property type="protein sequence ID" value="KAK3672462.1"/>
    <property type="molecule type" value="Genomic_DNA"/>
</dbReference>
<dbReference type="GO" id="GO:0005737">
    <property type="term" value="C:cytoplasm"/>
    <property type="evidence" value="ECO:0007669"/>
    <property type="project" value="TreeGrafter"/>
</dbReference>
<dbReference type="InterPro" id="IPR025784">
    <property type="entry name" value="EFM7"/>
</dbReference>
<name>A0AAE0TUL9_9PEZI</name>
<dbReference type="Pfam" id="PF10294">
    <property type="entry name" value="Methyltransf_16"/>
    <property type="match status" value="1"/>
</dbReference>
<dbReference type="EC" id="2.1.1.1" evidence="5"/>
<dbReference type="GO" id="GO:0032259">
    <property type="term" value="P:methylation"/>
    <property type="evidence" value="ECO:0007669"/>
    <property type="project" value="UniProtKB-KW"/>
</dbReference>
<dbReference type="InterPro" id="IPR029063">
    <property type="entry name" value="SAM-dependent_MTases_sf"/>
</dbReference>
<dbReference type="SUPFAM" id="SSF53335">
    <property type="entry name" value="S-adenosyl-L-methionine-dependent methyltransferases"/>
    <property type="match status" value="1"/>
</dbReference>
<keyword evidence="4" id="KW-0949">S-adenosyl-L-methionine</keyword>
<evidence type="ECO:0000313" key="5">
    <source>
        <dbReference type="EMBL" id="KAK3672462.1"/>
    </source>
</evidence>
<keyword evidence="6" id="KW-1185">Reference proteome</keyword>
<protein>
    <submittedName>
        <fullName evidence="5">Protein N-terminal and lysine N-methyltransferase efm7</fullName>
        <ecNumber evidence="5">2.1.1.1</ecNumber>
    </submittedName>
</protein>
<sequence length="264" mass="29148">MSNTDDSDGDDGAAGLFQEPEDFYQPEKQPTNVEHCLLNDKGHLLWNAGRTIADYIEANKDDLIKDKSVLELGAGAGLPSIVAALNGAKIVVVTDYPDADLIENLEWNVKHNCQQIATTHACGYLWGAETKTIKQYLPATEQEAGFDVLILADLLFNHSEHSKLVATVVQTLNRTPGAQALVFFTPYRPWLYEKDMAFFDLAGEASLEVTKIMEKTMEKVMFEEDPGLALVANKNLRKVQRPDELFESIVESPQSAFTSPSGSP</sequence>
<dbReference type="InterPro" id="IPR019410">
    <property type="entry name" value="Methyltransf_16"/>
</dbReference>
<dbReference type="PROSITE" id="PS51560">
    <property type="entry name" value="SAM_MT_NNT1"/>
    <property type="match status" value="1"/>
</dbReference>
<organism evidence="5 6">
    <name type="scientific">Recurvomyces mirabilis</name>
    <dbReference type="NCBI Taxonomy" id="574656"/>
    <lineage>
        <taxon>Eukaryota</taxon>
        <taxon>Fungi</taxon>
        <taxon>Dikarya</taxon>
        <taxon>Ascomycota</taxon>
        <taxon>Pezizomycotina</taxon>
        <taxon>Dothideomycetes</taxon>
        <taxon>Dothideomycetidae</taxon>
        <taxon>Mycosphaerellales</taxon>
        <taxon>Teratosphaeriaceae</taxon>
        <taxon>Recurvomyces</taxon>
    </lineage>
</organism>
<comment type="caution">
    <text evidence="5">The sequence shown here is derived from an EMBL/GenBank/DDBJ whole genome shotgun (WGS) entry which is preliminary data.</text>
</comment>
<reference evidence="5" key="1">
    <citation type="submission" date="2023-07" db="EMBL/GenBank/DDBJ databases">
        <title>Black Yeasts Isolated from many extreme environments.</title>
        <authorList>
            <person name="Coleine C."/>
            <person name="Stajich J.E."/>
            <person name="Selbmann L."/>
        </authorList>
    </citation>
    <scope>NUCLEOTIDE SEQUENCE</scope>
    <source>
        <strain evidence="5">CCFEE 5485</strain>
    </source>
</reference>
<keyword evidence="1" id="KW-0963">Cytoplasm</keyword>
<dbReference type="RefSeq" id="XP_064690662.1">
    <property type="nucleotide sequence ID" value="XM_064841827.1"/>
</dbReference>
<gene>
    <name evidence="5" type="primary">EFM7</name>
    <name evidence="5" type="ORF">LTR78_007769</name>
</gene>
<evidence type="ECO:0000256" key="4">
    <source>
        <dbReference type="ARBA" id="ARBA00022691"/>
    </source>
</evidence>
<evidence type="ECO:0000313" key="6">
    <source>
        <dbReference type="Proteomes" id="UP001274830"/>
    </source>
</evidence>
<dbReference type="GO" id="GO:0008112">
    <property type="term" value="F:nicotinamide N-methyltransferase activity"/>
    <property type="evidence" value="ECO:0007669"/>
    <property type="project" value="UniProtKB-EC"/>
</dbReference>